<feature type="transmembrane region" description="Helical" evidence="11">
    <location>
        <begin position="82"/>
        <end position="101"/>
    </location>
</feature>
<proteinExistence type="inferred from homology"/>
<gene>
    <name evidence="13" type="ORF">ISF26_00980</name>
</gene>
<evidence type="ECO:0000256" key="9">
    <source>
        <dbReference type="ARBA" id="ARBA00023136"/>
    </source>
</evidence>
<evidence type="ECO:0000313" key="13">
    <source>
        <dbReference type="EMBL" id="UFP94855.1"/>
    </source>
</evidence>
<keyword evidence="14" id="KW-1185">Reference proteome</keyword>
<dbReference type="InterPro" id="IPR036150">
    <property type="entry name" value="Cyt_b/b6_C_sf"/>
</dbReference>
<dbReference type="InterPro" id="IPR027387">
    <property type="entry name" value="Cytb/b6-like_sf"/>
</dbReference>
<name>A0ABY3PMK7_9CYAN</name>
<keyword evidence="7 11" id="KW-1133">Transmembrane helix</keyword>
<evidence type="ECO:0000256" key="1">
    <source>
        <dbReference type="ARBA" id="ARBA00004141"/>
    </source>
</evidence>
<comment type="subcellular location">
    <subcellularLocation>
        <location evidence="1">Membrane</location>
        <topology evidence="1">Multi-pass membrane protein</topology>
    </subcellularLocation>
</comment>
<dbReference type="EMBL" id="CP063845">
    <property type="protein sequence ID" value="UFP94855.1"/>
    <property type="molecule type" value="Genomic_DNA"/>
</dbReference>
<evidence type="ECO:0000256" key="4">
    <source>
        <dbReference type="ARBA" id="ARBA00022692"/>
    </source>
</evidence>
<keyword evidence="10" id="KW-0602">Photosynthesis</keyword>
<dbReference type="Pfam" id="PF00032">
    <property type="entry name" value="Cytochrom_B_C"/>
    <property type="match status" value="1"/>
</dbReference>
<evidence type="ECO:0000256" key="10">
    <source>
        <dbReference type="RuleBase" id="RU003329"/>
    </source>
</evidence>
<reference evidence="13 14" key="1">
    <citation type="journal article" date="2021" name="Genome Biol. Evol.">
        <title>Complete Genome Sequencing of a Novel Gloeobacter Species from a Waterfall Cave in Mexico.</title>
        <authorList>
            <person name="Saw J.H."/>
            <person name="Cardona T."/>
            <person name="Montejano G."/>
        </authorList>
    </citation>
    <scope>NUCLEOTIDE SEQUENCE [LARGE SCALE GENOMIC DNA]</scope>
    <source>
        <strain evidence="13">MG652769</strain>
    </source>
</reference>
<comment type="function">
    <text evidence="10">Component of the cytochrome b6-f complex, which mediates electron transfer between photosystem II (PSII) and photosystem I (PSI), cyclic electron flow around PSI, and state transitions.</text>
</comment>
<keyword evidence="4 10" id="KW-0812">Transmembrane</keyword>
<dbReference type="InterPro" id="IPR005798">
    <property type="entry name" value="Cyt_b/b6_C"/>
</dbReference>
<evidence type="ECO:0000259" key="12">
    <source>
        <dbReference type="PROSITE" id="PS51003"/>
    </source>
</evidence>
<feature type="domain" description="Cytochrome b/b6 C-terminal region profile" evidence="12">
    <location>
        <begin position="4"/>
        <end position="135"/>
    </location>
</feature>
<keyword evidence="8" id="KW-0408">Iron</keyword>
<evidence type="ECO:0000313" key="14">
    <source>
        <dbReference type="Proteomes" id="UP001054846"/>
    </source>
</evidence>
<evidence type="ECO:0000256" key="11">
    <source>
        <dbReference type="SAM" id="Phobius"/>
    </source>
</evidence>
<sequence>MFTQQKKQDSSKTISAAGRSLDTRVFDIALVVIASIGVALVLTVLEPPRLVDAYDVFATPEVLPEWYMLPAFFIIKALPAKILGLAAMAGVVVGLFLLPLLPDLGKRLPGGRFWGRAAFVAIHIGVAMLGFLTLV</sequence>
<evidence type="ECO:0000256" key="3">
    <source>
        <dbReference type="ARBA" id="ARBA00022617"/>
    </source>
</evidence>
<keyword evidence="9 11" id="KW-0472">Membrane</keyword>
<dbReference type="PROSITE" id="PS51003">
    <property type="entry name" value="CYTB_CTER"/>
    <property type="match status" value="1"/>
</dbReference>
<feature type="transmembrane region" description="Helical" evidence="11">
    <location>
        <begin position="25"/>
        <end position="45"/>
    </location>
</feature>
<evidence type="ECO:0000256" key="2">
    <source>
        <dbReference type="ARBA" id="ARBA00022448"/>
    </source>
</evidence>
<dbReference type="SUPFAM" id="SSF81648">
    <property type="entry name" value="a domain/subunit of cytochrome bc1 complex (Ubiquinol-cytochrome c reductase)"/>
    <property type="match status" value="1"/>
</dbReference>
<dbReference type="Proteomes" id="UP001054846">
    <property type="component" value="Chromosome"/>
</dbReference>
<dbReference type="Gene3D" id="1.20.810.10">
    <property type="entry name" value="Cytochrome Bc1 Complex, Chain C"/>
    <property type="match status" value="1"/>
</dbReference>
<keyword evidence="5" id="KW-0479">Metal-binding</keyword>
<evidence type="ECO:0000256" key="7">
    <source>
        <dbReference type="ARBA" id="ARBA00022989"/>
    </source>
</evidence>
<evidence type="ECO:0000256" key="8">
    <source>
        <dbReference type="ARBA" id="ARBA00023004"/>
    </source>
</evidence>
<comment type="subunit">
    <text evidence="10">The 4 large subunits of the cytochrome b6-f complex are cytochrome b6, subunit IV (17 kDa polypeptide, PetD), cytochrome f and the Rieske protein, while the 4 small subunits are PetG, PetL, PetM and PetN. The complex functions as a dimer.</text>
</comment>
<keyword evidence="6 10" id="KW-0249">Electron transport</keyword>
<dbReference type="RefSeq" id="WP_230841921.1">
    <property type="nucleotide sequence ID" value="NZ_CP063845.1"/>
</dbReference>
<feature type="transmembrane region" description="Helical" evidence="11">
    <location>
        <begin position="113"/>
        <end position="134"/>
    </location>
</feature>
<comment type="similarity">
    <text evidence="10">Belongs to the cytochrome b family. PetD subfamily.</text>
</comment>
<keyword evidence="3" id="KW-0349">Heme</keyword>
<organism evidence="13 14">
    <name type="scientific">Gloeobacter morelensis MG652769</name>
    <dbReference type="NCBI Taxonomy" id="2781736"/>
    <lineage>
        <taxon>Bacteria</taxon>
        <taxon>Bacillati</taxon>
        <taxon>Cyanobacteriota</taxon>
        <taxon>Cyanophyceae</taxon>
        <taxon>Gloeobacterales</taxon>
        <taxon>Gloeobacteraceae</taxon>
        <taxon>Gloeobacter</taxon>
        <taxon>Gloeobacter morelensis</taxon>
    </lineage>
</organism>
<evidence type="ECO:0000256" key="5">
    <source>
        <dbReference type="ARBA" id="ARBA00022723"/>
    </source>
</evidence>
<protein>
    <recommendedName>
        <fullName evidence="10">Cytochrome b6-f complex subunit 4</fullName>
    </recommendedName>
</protein>
<evidence type="ECO:0000256" key="6">
    <source>
        <dbReference type="ARBA" id="ARBA00022982"/>
    </source>
</evidence>
<accession>A0ABY3PMK7</accession>
<keyword evidence="2 10" id="KW-0813">Transport</keyword>